<accession>A0A345BUK3</accession>
<feature type="transmembrane region" description="Helical" evidence="2">
    <location>
        <begin position="137"/>
        <end position="158"/>
    </location>
</feature>
<gene>
    <name evidence="3" type="ORF">DT065_00465</name>
</gene>
<dbReference type="EMBL" id="CP031092">
    <property type="protein sequence ID" value="AXF54634.1"/>
    <property type="molecule type" value="Genomic_DNA"/>
</dbReference>
<name>A0A345BUK3_9BACI</name>
<keyword evidence="2" id="KW-1133">Transmembrane helix</keyword>
<dbReference type="KEGG" id="rue:DT065_00465"/>
<dbReference type="Proteomes" id="UP000252100">
    <property type="component" value="Chromosome"/>
</dbReference>
<evidence type="ECO:0000313" key="3">
    <source>
        <dbReference type="EMBL" id="AXF54634.1"/>
    </source>
</evidence>
<evidence type="ECO:0000256" key="2">
    <source>
        <dbReference type="SAM" id="Phobius"/>
    </source>
</evidence>
<reference evidence="3 4" key="1">
    <citation type="journal article" date="2018" name="J. Microbiol.">
        <title>Salicibibacter kimchii gen. nov., sp. nov., a moderately halophilic and alkalitolerant bacterium in the family Bacillaceae, isolated from kimchi.</title>
        <authorList>
            <person name="Jang J.Y."/>
            <person name="Oh Y.J."/>
            <person name="Lim S.K."/>
            <person name="Park H.K."/>
            <person name="Lee C."/>
            <person name="Kim J.Y."/>
            <person name="Lee M.A."/>
            <person name="Choi H.J."/>
        </authorList>
    </citation>
    <scope>NUCLEOTIDE SEQUENCE [LARGE SCALE GENOMIC DNA]</scope>
    <source>
        <strain evidence="3 4">NKC1-1</strain>
    </source>
</reference>
<sequence>MFFMYGRGVAAPLPCTDRATAQGIYKVPYIDKYKQGILTYNIRGSNYPPIGGMRVGEPSLELLEQNVQHMSEDMRDIKKRVDKLETDQYDLKANMQITQHSLTALTESINDVKVDLKEMRKEMNSDKEQQLESMKSFLWKFGSGLAVLIVGGMVTAVLM</sequence>
<keyword evidence="2" id="KW-0812">Transmembrane</keyword>
<dbReference type="Gene3D" id="1.20.1480.30">
    <property type="entry name" value="Designed four-helix bundle protein"/>
    <property type="match status" value="1"/>
</dbReference>
<organism evidence="3 4">
    <name type="scientific">Salicibibacter kimchii</name>
    <dbReference type="NCBI Taxonomy" id="2099786"/>
    <lineage>
        <taxon>Bacteria</taxon>
        <taxon>Bacillati</taxon>
        <taxon>Bacillota</taxon>
        <taxon>Bacilli</taxon>
        <taxon>Bacillales</taxon>
        <taxon>Bacillaceae</taxon>
        <taxon>Salicibibacter</taxon>
    </lineage>
</organism>
<feature type="coiled-coil region" evidence="1">
    <location>
        <begin position="60"/>
        <end position="129"/>
    </location>
</feature>
<dbReference type="AlphaFoldDB" id="A0A345BUK3"/>
<protein>
    <submittedName>
        <fullName evidence="3">Uncharacterized protein</fullName>
    </submittedName>
</protein>
<keyword evidence="1" id="KW-0175">Coiled coil</keyword>
<dbReference type="SUPFAM" id="SSF58100">
    <property type="entry name" value="Bacterial hemolysins"/>
    <property type="match status" value="1"/>
</dbReference>
<keyword evidence="2" id="KW-0472">Membrane</keyword>
<keyword evidence="4" id="KW-1185">Reference proteome</keyword>
<proteinExistence type="predicted"/>
<evidence type="ECO:0000256" key="1">
    <source>
        <dbReference type="SAM" id="Coils"/>
    </source>
</evidence>
<evidence type="ECO:0000313" key="4">
    <source>
        <dbReference type="Proteomes" id="UP000252100"/>
    </source>
</evidence>